<keyword evidence="6" id="KW-0472">Membrane</keyword>
<evidence type="ECO:0008006" key="11">
    <source>
        <dbReference type="Google" id="ProtNLM"/>
    </source>
</evidence>
<feature type="domain" description="FHA" evidence="7">
    <location>
        <begin position="118"/>
        <end position="173"/>
    </location>
</feature>
<protein>
    <recommendedName>
        <fullName evidence="11">Cell division protein FtsK</fullName>
    </recommendedName>
</protein>
<dbReference type="InterPro" id="IPR003593">
    <property type="entry name" value="AAA+_ATPase"/>
</dbReference>
<reference evidence="9 10" key="1">
    <citation type="journal article" date="2023" name="Int. J. Syst. Evol. Microbiol.">
        <title>Arthrobacter mangrovi sp. nov., an actinobacterium isolated from the rhizosphere of a mangrove.</title>
        <authorList>
            <person name="Hamada M."/>
            <person name="Saitou S."/>
            <person name="Enomoto N."/>
            <person name="Nanri K."/>
            <person name="Hidaka K."/>
            <person name="Miura T."/>
            <person name="Tamura T."/>
        </authorList>
    </citation>
    <scope>NUCLEOTIDE SEQUENCE [LARGE SCALE GENOMIC DNA]</scope>
    <source>
        <strain evidence="9 10">NBRC 112813</strain>
    </source>
</reference>
<evidence type="ECO:0000256" key="6">
    <source>
        <dbReference type="SAM" id="Phobius"/>
    </source>
</evidence>
<keyword evidence="1" id="KW-0597">Phosphoprotein</keyword>
<dbReference type="InterPro" id="IPR050206">
    <property type="entry name" value="FtsK/SpoIIIE/SftA"/>
</dbReference>
<gene>
    <name evidence="9" type="ORF">AHIS1636_13410</name>
</gene>
<dbReference type="PROSITE" id="PS50006">
    <property type="entry name" value="FHA_DOMAIN"/>
    <property type="match status" value="1"/>
</dbReference>
<evidence type="ECO:0000256" key="3">
    <source>
        <dbReference type="ARBA" id="ARBA00022840"/>
    </source>
</evidence>
<feature type="transmembrane region" description="Helical" evidence="6">
    <location>
        <begin position="226"/>
        <end position="243"/>
    </location>
</feature>
<dbReference type="PANTHER" id="PTHR22683">
    <property type="entry name" value="SPORULATION PROTEIN RELATED"/>
    <property type="match status" value="1"/>
</dbReference>
<evidence type="ECO:0000259" key="7">
    <source>
        <dbReference type="PROSITE" id="PS50006"/>
    </source>
</evidence>
<keyword evidence="3 4" id="KW-0067">ATP-binding</keyword>
<dbReference type="InterPro" id="IPR008984">
    <property type="entry name" value="SMAD_FHA_dom_sf"/>
</dbReference>
<dbReference type="SUPFAM" id="SSF49879">
    <property type="entry name" value="SMAD/FHA domain"/>
    <property type="match status" value="1"/>
</dbReference>
<dbReference type="SMART" id="SM00240">
    <property type="entry name" value="FHA"/>
    <property type="match status" value="1"/>
</dbReference>
<dbReference type="InterPro" id="IPR032030">
    <property type="entry name" value="YscD_cytoplasmic_dom"/>
</dbReference>
<organism evidence="9 10">
    <name type="scientific">Arthrobacter mangrovi</name>
    <dbReference type="NCBI Taxonomy" id="2966350"/>
    <lineage>
        <taxon>Bacteria</taxon>
        <taxon>Bacillati</taxon>
        <taxon>Actinomycetota</taxon>
        <taxon>Actinomycetes</taxon>
        <taxon>Micrococcales</taxon>
        <taxon>Micrococcaceae</taxon>
        <taxon>Arthrobacter</taxon>
    </lineage>
</organism>
<dbReference type="EMBL" id="BRVS01000005">
    <property type="protein sequence ID" value="GLB66902.1"/>
    <property type="molecule type" value="Genomic_DNA"/>
</dbReference>
<dbReference type="SMART" id="SM00382">
    <property type="entry name" value="AAA"/>
    <property type="match status" value="2"/>
</dbReference>
<dbReference type="InterPro" id="IPR000253">
    <property type="entry name" value="FHA_dom"/>
</dbReference>
<dbReference type="SUPFAM" id="SSF52540">
    <property type="entry name" value="P-loop containing nucleoside triphosphate hydrolases"/>
    <property type="match status" value="2"/>
</dbReference>
<evidence type="ECO:0000256" key="1">
    <source>
        <dbReference type="ARBA" id="ARBA00022553"/>
    </source>
</evidence>
<keyword evidence="10" id="KW-1185">Reference proteome</keyword>
<evidence type="ECO:0000256" key="5">
    <source>
        <dbReference type="SAM" id="MobiDB-lite"/>
    </source>
</evidence>
<evidence type="ECO:0000259" key="8">
    <source>
        <dbReference type="PROSITE" id="PS50901"/>
    </source>
</evidence>
<dbReference type="Pfam" id="PF01580">
    <property type="entry name" value="FtsK_SpoIIIE"/>
    <property type="match status" value="1"/>
</dbReference>
<dbReference type="PANTHER" id="PTHR22683:SF1">
    <property type="entry name" value="TYPE VII SECRETION SYSTEM PROTEIN ESSC"/>
    <property type="match status" value="1"/>
</dbReference>
<sequence length="1301" mass="134382">MPLHLSVAASDNLPPSYARRAAELREIVADDESADASALAQWLLLQLGASADDVSLTVAGSRLQDLVPHQSPLVNGAVIICGLPVRHPEGPTTTTEADAGVPVLTLAVTGGPDAGKLLELARGEHVLGRDGATLVVEDPQLSRQHARITVDNRTIRVTDLGSANGLWARGRRVPAADLTSASGITAGSSPMALLLAVEPVQALTPDEDLGTPVQVAAPAPDPRGKLTLLLGGLPLVAGVALAVLTGMWFFLAFSAVSLLTAAIPYAAGSRKRRAFAAAVAAAAAADARRRMRAAPDPATLLYGRLRDGPSDPVAAAPEHVWLRLGTAGQEANIASGGGADTMRKPHLPDAPLAVDVLADRRISCTGPESAVRRLLNSCLLQLGARTLQSDLAVICYGDAAALPAEARFLRGVVLVSRPEVLATELRNTRAPTVLLVSGRHDEAEAELQDCAMAPSVVRFFAPRTDDGVQIRLGSGQGWLHRDAASTPFRPDLVSAATLDRFARLAARSPGAAPRKPRGGVPAACGLRALLPGEPSARWIINAATPGIRAVIGTGAEGPLMLDLAADGPHLLVAGTTGAGKSELLRSLVLGLACEHAPDKVNFLLIDFKGGSGLGILADLPHSSGLLTDLTPSNVARALSWLRAEARRRELEFARLGVSDIRDCLPGQLARLIVVVDEFRMLADEVPLAIPELMRIAALGRALGLHLVMATQRPQGAISADIRANVTSSIALRVQTALESSDLVGSGKAAAIAVDTPGRAYLRIGPTEAREFQSASASIMPEAAAAAAATLRDWLSPPVSGRRSQPAAAADGTGPDPLSGLVAEIKQAAAAAGSAVPLKIPPPLPDLLALESLPPSSRRDSLPLGLLDLPTEQRQLPLEWSPEEDGHLAALGASGSGTRFVVQAVAAGVLSSSAERHLYVLDGDGALAFTAGAARTGAYAGPLETDRAARILKRLAQEAACRIAAGGTGSPLAGRAAVPLVVLLSGWGRWASAFRDGRLGSAEESLQHLARDGAAAAITLCLSGDRELAAGRLLGMAPNRLFFPAFAGPDALMAWPRLPAMEMIPGRALVHGPLVPGAEAVAQLADVPAPSRPAAAREGSRPAGRRPFRIEPLPTEVRAEDLPSAPGGGLVIGVEGDELGPSVLRVDPGGPLMVLGPAGSGKTNLLALLARQAQQLYRCFRVPPDTDPGAYWSSLEVQGRDVLLLVDDAHRLGPPAHQQLSRLVDAGASAVLAARTGPGLLQQVPLAVAARGSGRGYVLSPASPADGDFFGLRLDSRAAPAGRAYRIEHGGAVPLQTGLVLG</sequence>
<dbReference type="Pfam" id="PF16697">
    <property type="entry name" value="Yop-YscD_cpl"/>
    <property type="match status" value="1"/>
</dbReference>
<dbReference type="RefSeq" id="WP_264795045.1">
    <property type="nucleotide sequence ID" value="NZ_BRVS01000005.1"/>
</dbReference>
<dbReference type="Proteomes" id="UP001209654">
    <property type="component" value="Unassembled WGS sequence"/>
</dbReference>
<proteinExistence type="predicted"/>
<feature type="region of interest" description="Disordered" evidence="5">
    <location>
        <begin position="1088"/>
        <end position="1108"/>
    </location>
</feature>
<evidence type="ECO:0000313" key="10">
    <source>
        <dbReference type="Proteomes" id="UP001209654"/>
    </source>
</evidence>
<accession>A0ABQ5MTG1</accession>
<dbReference type="CDD" id="cd00060">
    <property type="entry name" value="FHA"/>
    <property type="match status" value="1"/>
</dbReference>
<evidence type="ECO:0000313" key="9">
    <source>
        <dbReference type="EMBL" id="GLB66902.1"/>
    </source>
</evidence>
<evidence type="ECO:0000256" key="4">
    <source>
        <dbReference type="PROSITE-ProRule" id="PRU00289"/>
    </source>
</evidence>
<dbReference type="InterPro" id="IPR002543">
    <property type="entry name" value="FtsK_dom"/>
</dbReference>
<evidence type="ECO:0000256" key="2">
    <source>
        <dbReference type="ARBA" id="ARBA00022741"/>
    </source>
</evidence>
<name>A0ABQ5MTG1_9MICC</name>
<feature type="domain" description="FtsK" evidence="8">
    <location>
        <begin position="556"/>
        <end position="740"/>
    </location>
</feature>
<dbReference type="Gene3D" id="2.60.200.20">
    <property type="match status" value="1"/>
</dbReference>
<dbReference type="CDD" id="cd01127">
    <property type="entry name" value="TrwB_TraG_TraD_VirD4"/>
    <property type="match status" value="1"/>
</dbReference>
<keyword evidence="6" id="KW-1133">Transmembrane helix</keyword>
<dbReference type="PROSITE" id="PS50901">
    <property type="entry name" value="FTSK"/>
    <property type="match status" value="1"/>
</dbReference>
<keyword evidence="6" id="KW-0812">Transmembrane</keyword>
<feature type="binding site" evidence="4">
    <location>
        <begin position="574"/>
        <end position="581"/>
    </location>
    <ligand>
        <name>ATP</name>
        <dbReference type="ChEBI" id="CHEBI:30616"/>
    </ligand>
</feature>
<feature type="region of interest" description="Disordered" evidence="5">
    <location>
        <begin position="795"/>
        <end position="814"/>
    </location>
</feature>
<keyword evidence="2 4" id="KW-0547">Nucleotide-binding</keyword>
<comment type="caution">
    <text evidence="9">The sequence shown here is derived from an EMBL/GenBank/DDBJ whole genome shotgun (WGS) entry which is preliminary data.</text>
</comment>
<dbReference type="InterPro" id="IPR027417">
    <property type="entry name" value="P-loop_NTPase"/>
</dbReference>
<dbReference type="Gene3D" id="3.40.50.300">
    <property type="entry name" value="P-loop containing nucleotide triphosphate hydrolases"/>
    <property type="match status" value="3"/>
</dbReference>